<protein>
    <submittedName>
        <fullName evidence="1">Uncharacterized protein</fullName>
    </submittedName>
</protein>
<keyword evidence="2" id="KW-1185">Reference proteome</keyword>
<gene>
    <name evidence="1" type="ORF">VM1G_06474</name>
</gene>
<dbReference type="Proteomes" id="UP000078559">
    <property type="component" value="Chromosome 6"/>
</dbReference>
<dbReference type="AlphaFoldDB" id="A0A194W325"/>
<organism evidence="1 2">
    <name type="scientific">Cytospora mali</name>
    <name type="common">Apple Valsa canker fungus</name>
    <name type="synonym">Valsa mali</name>
    <dbReference type="NCBI Taxonomy" id="578113"/>
    <lineage>
        <taxon>Eukaryota</taxon>
        <taxon>Fungi</taxon>
        <taxon>Dikarya</taxon>
        <taxon>Ascomycota</taxon>
        <taxon>Pezizomycotina</taxon>
        <taxon>Sordariomycetes</taxon>
        <taxon>Sordariomycetidae</taxon>
        <taxon>Diaporthales</taxon>
        <taxon>Cytosporaceae</taxon>
        <taxon>Cytospora</taxon>
    </lineage>
</organism>
<reference evidence="1" key="1">
    <citation type="submission" date="2014-12" db="EMBL/GenBank/DDBJ databases">
        <title>Genome Sequence of Valsa Canker Pathogens Uncovers a Specific Adaption of Colonization on Woody Bark.</title>
        <authorList>
            <person name="Yin Z."/>
            <person name="Liu H."/>
            <person name="Gao X."/>
            <person name="Li Z."/>
            <person name="Song N."/>
            <person name="Ke X."/>
            <person name="Dai Q."/>
            <person name="Wu Y."/>
            <person name="Sun Y."/>
            <person name="Xu J.-R."/>
            <person name="Kang Z.K."/>
            <person name="Wang L."/>
            <person name="Huang L."/>
        </authorList>
    </citation>
    <scope>NUCLEOTIDE SEQUENCE [LARGE SCALE GENOMIC DNA]</scope>
    <source>
        <strain evidence="1">03-8</strain>
    </source>
</reference>
<evidence type="ECO:0000313" key="2">
    <source>
        <dbReference type="Proteomes" id="UP000078559"/>
    </source>
</evidence>
<dbReference type="EMBL" id="CM003103">
    <property type="protein sequence ID" value="KUI70864.1"/>
    <property type="molecule type" value="Genomic_DNA"/>
</dbReference>
<accession>A0A194W325</accession>
<proteinExistence type="predicted"/>
<sequence length="135" mass="15215">MATREQRSTSWNVEIFVGSKPIAGVYQSGDLLRVADMAYELELCLIFDKPDAAAPLQSALLQRGTTNHSLIILDHQDERPFPTPTPLGESTYYDYVFHSSQCARDLHSLTDPCIQRPGKTKRRDDPCYLEIGKQS</sequence>
<name>A0A194W325_CYTMA</name>
<evidence type="ECO:0000313" key="1">
    <source>
        <dbReference type="EMBL" id="KUI70864.1"/>
    </source>
</evidence>